<feature type="compositionally biased region" description="Pro residues" evidence="2">
    <location>
        <begin position="452"/>
        <end position="461"/>
    </location>
</feature>
<keyword evidence="4" id="KW-1185">Reference proteome</keyword>
<protein>
    <submittedName>
        <fullName evidence="3">Uncharacterized protein</fullName>
    </submittedName>
</protein>
<feature type="compositionally biased region" description="Polar residues" evidence="2">
    <location>
        <begin position="523"/>
        <end position="536"/>
    </location>
</feature>
<dbReference type="Proteomes" id="UP001321760">
    <property type="component" value="Unassembled WGS sequence"/>
</dbReference>
<gene>
    <name evidence="3" type="ORF">QBC34DRAFT_498045</name>
</gene>
<comment type="caution">
    <text evidence="3">The sequence shown here is derived from an EMBL/GenBank/DDBJ whole genome shotgun (WGS) entry which is preliminary data.</text>
</comment>
<sequence>MLLSAICAGLFVALARHGGRCFGAGVSASAFIAGAVMAAQFGFDLEGVGNALGAFVLILFLLSVSSGGSGDTRLLDSVLDILLIEGSTRQALSSKYEELKQEYDRQAVTIRQLVDSLNEECKELTKLRVARLLDWLKDLKVVWLEQRIDSVSLAIKANRDNIRDLKEEIRSTLGEISDLEDEMAEQQRQFTVALRQQKYDSQSFFSKPQTFRKRRSNAVQPFGGYIPSKFCRQAIGFAPRAPTQEVVLPLHAAAVAAQASRSYPALQLELPPAPALQFGLVPTLTVPPSPSSGWIMEDTADAPVAPVVPDEMEICTPPVKPPVKPPVTLPSPTGLSPLAVTLYISPLAGPASALVDNGQEDVDMVSPPASPMRNLRRQFATTTPSPSPARYGFPASAPSPAPVTPAVPLSLASTSAPAVAALPETPAQVTTTAKAHAAKKRFRPNGNRRPRPAPTADPPPQTHASSSTSAPAPVRDVIAPSGAPAKGPAQDACAPVLPSASTQPRTMSKVAQPQDSGGAAPSLSKTTSDAAMQHGNSAAPAPAPKKSRSRKATYSKGKERKRNPEPLAGSLGVPTAQNGGPANSSAVNSEPLATARSETGVRSCNSLMCFGHGPLYFRYSQLQPDAKNG</sequence>
<accession>A0AAV9GA93</accession>
<keyword evidence="1" id="KW-0175">Coiled coil</keyword>
<feature type="compositionally biased region" description="Polar residues" evidence="2">
    <location>
        <begin position="499"/>
        <end position="515"/>
    </location>
</feature>
<evidence type="ECO:0000256" key="1">
    <source>
        <dbReference type="SAM" id="Coils"/>
    </source>
</evidence>
<evidence type="ECO:0000256" key="2">
    <source>
        <dbReference type="SAM" id="MobiDB-lite"/>
    </source>
</evidence>
<feature type="compositionally biased region" description="Low complexity" evidence="2">
    <location>
        <begin position="462"/>
        <end position="473"/>
    </location>
</feature>
<feature type="coiled-coil region" evidence="1">
    <location>
        <begin position="89"/>
        <end position="196"/>
    </location>
</feature>
<reference evidence="3" key="2">
    <citation type="submission" date="2023-05" db="EMBL/GenBank/DDBJ databases">
        <authorList>
            <consortium name="Lawrence Berkeley National Laboratory"/>
            <person name="Steindorff A."/>
            <person name="Hensen N."/>
            <person name="Bonometti L."/>
            <person name="Westerberg I."/>
            <person name="Brannstrom I.O."/>
            <person name="Guillou S."/>
            <person name="Cros-Aarteil S."/>
            <person name="Calhoun S."/>
            <person name="Haridas S."/>
            <person name="Kuo A."/>
            <person name="Mondo S."/>
            <person name="Pangilinan J."/>
            <person name="Riley R."/>
            <person name="Labutti K."/>
            <person name="Andreopoulos B."/>
            <person name="Lipzen A."/>
            <person name="Chen C."/>
            <person name="Yanf M."/>
            <person name="Daum C."/>
            <person name="Ng V."/>
            <person name="Clum A."/>
            <person name="Ohm R."/>
            <person name="Martin F."/>
            <person name="Silar P."/>
            <person name="Natvig D."/>
            <person name="Lalanne C."/>
            <person name="Gautier V."/>
            <person name="Ament-Velasquez S.L."/>
            <person name="Kruys A."/>
            <person name="Hutchinson M.I."/>
            <person name="Powell A.J."/>
            <person name="Barry K."/>
            <person name="Miller A.N."/>
            <person name="Grigoriev I.V."/>
            <person name="Debuchy R."/>
            <person name="Gladieux P."/>
            <person name="Thoren M.H."/>
            <person name="Johannesson H."/>
        </authorList>
    </citation>
    <scope>NUCLEOTIDE SEQUENCE</scope>
    <source>
        <strain evidence="3">PSN243</strain>
    </source>
</reference>
<dbReference type="AlphaFoldDB" id="A0AAV9GA93"/>
<reference evidence="3" key="1">
    <citation type="journal article" date="2023" name="Mol. Phylogenet. Evol.">
        <title>Genome-scale phylogeny and comparative genomics of the fungal order Sordariales.</title>
        <authorList>
            <person name="Hensen N."/>
            <person name="Bonometti L."/>
            <person name="Westerberg I."/>
            <person name="Brannstrom I.O."/>
            <person name="Guillou S."/>
            <person name="Cros-Aarteil S."/>
            <person name="Calhoun S."/>
            <person name="Haridas S."/>
            <person name="Kuo A."/>
            <person name="Mondo S."/>
            <person name="Pangilinan J."/>
            <person name="Riley R."/>
            <person name="LaButti K."/>
            <person name="Andreopoulos B."/>
            <person name="Lipzen A."/>
            <person name="Chen C."/>
            <person name="Yan M."/>
            <person name="Daum C."/>
            <person name="Ng V."/>
            <person name="Clum A."/>
            <person name="Steindorff A."/>
            <person name="Ohm R.A."/>
            <person name="Martin F."/>
            <person name="Silar P."/>
            <person name="Natvig D.O."/>
            <person name="Lalanne C."/>
            <person name="Gautier V."/>
            <person name="Ament-Velasquez S.L."/>
            <person name="Kruys A."/>
            <person name="Hutchinson M.I."/>
            <person name="Powell A.J."/>
            <person name="Barry K."/>
            <person name="Miller A.N."/>
            <person name="Grigoriev I.V."/>
            <person name="Debuchy R."/>
            <person name="Gladieux P."/>
            <person name="Hiltunen Thoren M."/>
            <person name="Johannesson H."/>
        </authorList>
    </citation>
    <scope>NUCLEOTIDE SEQUENCE</scope>
    <source>
        <strain evidence="3">PSN243</strain>
    </source>
</reference>
<evidence type="ECO:0000313" key="4">
    <source>
        <dbReference type="Proteomes" id="UP001321760"/>
    </source>
</evidence>
<feature type="region of interest" description="Disordered" evidence="2">
    <location>
        <begin position="379"/>
        <end position="404"/>
    </location>
</feature>
<dbReference type="EMBL" id="MU865972">
    <property type="protein sequence ID" value="KAK4444870.1"/>
    <property type="molecule type" value="Genomic_DNA"/>
</dbReference>
<organism evidence="3 4">
    <name type="scientific">Podospora aff. communis PSN243</name>
    <dbReference type="NCBI Taxonomy" id="3040156"/>
    <lineage>
        <taxon>Eukaryota</taxon>
        <taxon>Fungi</taxon>
        <taxon>Dikarya</taxon>
        <taxon>Ascomycota</taxon>
        <taxon>Pezizomycotina</taxon>
        <taxon>Sordariomycetes</taxon>
        <taxon>Sordariomycetidae</taxon>
        <taxon>Sordariales</taxon>
        <taxon>Podosporaceae</taxon>
        <taxon>Podospora</taxon>
    </lineage>
</organism>
<feature type="compositionally biased region" description="Basic residues" evidence="2">
    <location>
        <begin position="545"/>
        <end position="561"/>
    </location>
</feature>
<feature type="compositionally biased region" description="Basic residues" evidence="2">
    <location>
        <begin position="436"/>
        <end position="451"/>
    </location>
</feature>
<feature type="compositionally biased region" description="Polar residues" evidence="2">
    <location>
        <begin position="575"/>
        <end position="588"/>
    </location>
</feature>
<feature type="region of interest" description="Disordered" evidence="2">
    <location>
        <begin position="426"/>
        <end position="598"/>
    </location>
</feature>
<name>A0AAV9GA93_9PEZI</name>
<proteinExistence type="predicted"/>
<evidence type="ECO:0000313" key="3">
    <source>
        <dbReference type="EMBL" id="KAK4444870.1"/>
    </source>
</evidence>